<dbReference type="Gene3D" id="3.90.70.10">
    <property type="entry name" value="Cysteine proteinases"/>
    <property type="match status" value="1"/>
</dbReference>
<keyword evidence="12 16" id="KW-1133">Transmembrane helix</keyword>
<feature type="transmembrane region" description="Helical" evidence="16">
    <location>
        <begin position="1496"/>
        <end position="1518"/>
    </location>
</feature>
<dbReference type="GO" id="GO:0016628">
    <property type="term" value="F:oxidoreductase activity, acting on the CH-CH group of donors, NAD or NADP as acceptor"/>
    <property type="evidence" value="ECO:0007669"/>
    <property type="project" value="InterPro"/>
</dbReference>
<feature type="region of interest" description="Disordered" evidence="15">
    <location>
        <begin position="1286"/>
        <end position="1323"/>
    </location>
</feature>
<keyword evidence="10 19" id="KW-0378">Hydrolase</keyword>
<evidence type="ECO:0000256" key="4">
    <source>
        <dbReference type="ARBA" id="ARBA00005645"/>
    </source>
</evidence>
<feature type="compositionally biased region" description="Low complexity" evidence="15">
    <location>
        <begin position="13"/>
        <end position="35"/>
    </location>
</feature>
<evidence type="ECO:0000256" key="2">
    <source>
        <dbReference type="ARBA" id="ARBA00004123"/>
    </source>
</evidence>
<name>A0A2R5GS10_9STRA</name>
<dbReference type="OrthoDB" id="289038at2759"/>
<dbReference type="InterPro" id="IPR028889">
    <property type="entry name" value="USP"/>
</dbReference>
<feature type="region of interest" description="Disordered" evidence="15">
    <location>
        <begin position="716"/>
        <end position="778"/>
    </location>
</feature>
<feature type="compositionally biased region" description="Acidic residues" evidence="15">
    <location>
        <begin position="732"/>
        <end position="742"/>
    </location>
</feature>
<dbReference type="InterPro" id="IPR007262">
    <property type="entry name" value="Vps55/LEPROT"/>
</dbReference>
<reference evidence="19 20" key="1">
    <citation type="submission" date="2017-12" db="EMBL/GenBank/DDBJ databases">
        <title>Sequencing, de novo assembly and annotation of complete genome of a new Thraustochytrid species, strain FCC1311.</title>
        <authorList>
            <person name="Sedici K."/>
            <person name="Godart F."/>
            <person name="Aiese Cigliano R."/>
            <person name="Sanseverino W."/>
            <person name="Barakat M."/>
            <person name="Ortet P."/>
            <person name="Marechal E."/>
            <person name="Cagnac O."/>
            <person name="Amato A."/>
        </authorList>
    </citation>
    <scope>NUCLEOTIDE SEQUENCE [LARGE SCALE GENOMIC DNA]</scope>
</reference>
<evidence type="ECO:0000256" key="15">
    <source>
        <dbReference type="SAM" id="MobiDB-lite"/>
    </source>
</evidence>
<proteinExistence type="inferred from homology"/>
<organism evidence="19 20">
    <name type="scientific">Hondaea fermentalgiana</name>
    <dbReference type="NCBI Taxonomy" id="2315210"/>
    <lineage>
        <taxon>Eukaryota</taxon>
        <taxon>Sar</taxon>
        <taxon>Stramenopiles</taxon>
        <taxon>Bigyra</taxon>
        <taxon>Labyrinthulomycetes</taxon>
        <taxon>Thraustochytrida</taxon>
        <taxon>Thraustochytriidae</taxon>
        <taxon>Hondaea</taxon>
    </lineage>
</organism>
<dbReference type="PROSITE" id="PS50235">
    <property type="entry name" value="USP_3"/>
    <property type="match status" value="1"/>
</dbReference>
<evidence type="ECO:0000259" key="18">
    <source>
        <dbReference type="PROSITE" id="PS51283"/>
    </source>
</evidence>
<dbReference type="SUPFAM" id="SSF54001">
    <property type="entry name" value="Cysteine proteinases"/>
    <property type="match status" value="1"/>
</dbReference>
<dbReference type="GO" id="GO:0016126">
    <property type="term" value="P:sterol biosynthetic process"/>
    <property type="evidence" value="ECO:0007669"/>
    <property type="project" value="InterPro"/>
</dbReference>
<evidence type="ECO:0000256" key="6">
    <source>
        <dbReference type="ARBA" id="ARBA00012759"/>
    </source>
</evidence>
<comment type="subcellular location">
    <subcellularLocation>
        <location evidence="3">Membrane</location>
        <topology evidence="3">Multi-pass membrane protein</topology>
    </subcellularLocation>
    <subcellularLocation>
        <location evidence="2">Nucleus</location>
    </subcellularLocation>
</comment>
<dbReference type="InterPro" id="IPR006615">
    <property type="entry name" value="Pept_C19_DUSP"/>
</dbReference>
<evidence type="ECO:0000256" key="13">
    <source>
        <dbReference type="ARBA" id="ARBA00023136"/>
    </source>
</evidence>
<dbReference type="EMBL" id="BEYU01000091">
    <property type="protein sequence ID" value="GBG31131.1"/>
    <property type="molecule type" value="Genomic_DNA"/>
</dbReference>
<dbReference type="InParanoid" id="A0A2R5GS10"/>
<feature type="compositionally biased region" description="Low complexity" evidence="15">
    <location>
        <begin position="2067"/>
        <end position="2079"/>
    </location>
</feature>
<dbReference type="PANTHER" id="PTHR24006">
    <property type="entry name" value="UBIQUITIN CARBOXYL-TERMINAL HYDROLASE"/>
    <property type="match status" value="1"/>
</dbReference>
<keyword evidence="11" id="KW-0788">Thiol protease</keyword>
<feature type="compositionally biased region" description="Low complexity" evidence="15">
    <location>
        <begin position="1290"/>
        <end position="1302"/>
    </location>
</feature>
<feature type="compositionally biased region" description="Basic and acidic residues" evidence="15">
    <location>
        <begin position="1"/>
        <end position="12"/>
    </location>
</feature>
<evidence type="ECO:0000313" key="20">
    <source>
        <dbReference type="Proteomes" id="UP000241890"/>
    </source>
</evidence>
<dbReference type="InterPro" id="IPR038765">
    <property type="entry name" value="Papain-like_cys_pep_sf"/>
</dbReference>
<feature type="compositionally biased region" description="Basic and acidic residues" evidence="15">
    <location>
        <begin position="74"/>
        <end position="91"/>
    </location>
</feature>
<dbReference type="InterPro" id="IPR018200">
    <property type="entry name" value="USP_CS"/>
</dbReference>
<dbReference type="PROSITE" id="PS00973">
    <property type="entry name" value="USP_2"/>
    <property type="match status" value="1"/>
</dbReference>
<dbReference type="GO" id="GO:0006508">
    <property type="term" value="P:proteolysis"/>
    <property type="evidence" value="ECO:0007669"/>
    <property type="project" value="UniProtKB-KW"/>
</dbReference>
<dbReference type="InterPro" id="IPR032675">
    <property type="entry name" value="LRR_dom_sf"/>
</dbReference>
<evidence type="ECO:0000256" key="10">
    <source>
        <dbReference type="ARBA" id="ARBA00022801"/>
    </source>
</evidence>
<comment type="catalytic activity">
    <reaction evidence="1">
        <text>Thiol-dependent hydrolysis of ester, thioester, amide, peptide and isopeptide bonds formed by the C-terminal Gly of ubiquitin (a 76-residue protein attached to proteins as an intracellular targeting signal).</text>
        <dbReference type="EC" id="3.4.19.12"/>
    </reaction>
</comment>
<evidence type="ECO:0000256" key="12">
    <source>
        <dbReference type="ARBA" id="ARBA00022989"/>
    </source>
</evidence>
<feature type="region of interest" description="Disordered" evidence="15">
    <location>
        <begin position="926"/>
        <end position="958"/>
    </location>
</feature>
<feature type="transmembrane region" description="Helical" evidence="16">
    <location>
        <begin position="1724"/>
        <end position="1744"/>
    </location>
</feature>
<dbReference type="Pfam" id="PF01222">
    <property type="entry name" value="ERG4_ERG24"/>
    <property type="match status" value="1"/>
</dbReference>
<feature type="transmembrane region" description="Helical" evidence="16">
    <location>
        <begin position="1618"/>
        <end position="1636"/>
    </location>
</feature>
<dbReference type="InterPro" id="IPR050164">
    <property type="entry name" value="Peptidase_C19"/>
</dbReference>
<evidence type="ECO:0000256" key="8">
    <source>
        <dbReference type="ARBA" id="ARBA00022692"/>
    </source>
</evidence>
<keyword evidence="9" id="KW-0833">Ubl conjugation pathway</keyword>
<comment type="caution">
    <text evidence="19">The sequence shown here is derived from an EMBL/GenBank/DDBJ whole genome shotgun (WGS) entry which is preliminary data.</text>
</comment>
<dbReference type="GO" id="GO:0004843">
    <property type="term" value="F:cysteine-type deubiquitinase activity"/>
    <property type="evidence" value="ECO:0007669"/>
    <property type="project" value="UniProtKB-EC"/>
</dbReference>
<dbReference type="Pfam" id="PF04133">
    <property type="entry name" value="Vps55"/>
    <property type="match status" value="1"/>
</dbReference>
<evidence type="ECO:0000256" key="1">
    <source>
        <dbReference type="ARBA" id="ARBA00000707"/>
    </source>
</evidence>
<feature type="domain" description="USP" evidence="17">
    <location>
        <begin position="263"/>
        <end position="579"/>
    </location>
</feature>
<dbReference type="Pfam" id="PF00443">
    <property type="entry name" value="UCH"/>
    <property type="match status" value="1"/>
</dbReference>
<feature type="domain" description="DUSP" evidence="18">
    <location>
        <begin position="1064"/>
        <end position="1196"/>
    </location>
</feature>
<dbReference type="Gene3D" id="3.80.10.10">
    <property type="entry name" value="Ribonuclease Inhibitor"/>
    <property type="match status" value="1"/>
</dbReference>
<feature type="transmembrane region" description="Helical" evidence="16">
    <location>
        <begin position="1584"/>
        <end position="1606"/>
    </location>
</feature>
<evidence type="ECO:0000256" key="9">
    <source>
        <dbReference type="ARBA" id="ARBA00022786"/>
    </source>
</evidence>
<keyword evidence="14" id="KW-0539">Nucleus</keyword>
<feature type="compositionally biased region" description="Basic residues" evidence="15">
    <location>
        <begin position="130"/>
        <end position="139"/>
    </location>
</feature>
<dbReference type="GO" id="GO:0016579">
    <property type="term" value="P:protein deubiquitination"/>
    <property type="evidence" value="ECO:0007669"/>
    <property type="project" value="InterPro"/>
</dbReference>
<evidence type="ECO:0000256" key="16">
    <source>
        <dbReference type="SAM" id="Phobius"/>
    </source>
</evidence>
<dbReference type="GO" id="GO:0005634">
    <property type="term" value="C:nucleus"/>
    <property type="evidence" value="ECO:0007669"/>
    <property type="project" value="UniProtKB-SubCell"/>
</dbReference>
<keyword evidence="8 16" id="KW-0812">Transmembrane</keyword>
<protein>
    <recommendedName>
        <fullName evidence="6">ubiquitinyl hydrolase 1</fullName>
        <ecNumber evidence="6">3.4.19.12</ecNumber>
    </recommendedName>
</protein>
<feature type="region of interest" description="Disordered" evidence="15">
    <location>
        <begin position="1259"/>
        <end position="1278"/>
    </location>
</feature>
<feature type="region of interest" description="Disordered" evidence="15">
    <location>
        <begin position="671"/>
        <end position="691"/>
    </location>
</feature>
<feature type="region of interest" description="Disordered" evidence="15">
    <location>
        <begin position="2022"/>
        <end position="2079"/>
    </location>
</feature>
<dbReference type="InterPro" id="IPR001171">
    <property type="entry name" value="ERG24_DHCR-like"/>
</dbReference>
<dbReference type="GO" id="GO:0005829">
    <property type="term" value="C:cytosol"/>
    <property type="evidence" value="ECO:0007669"/>
    <property type="project" value="TreeGrafter"/>
</dbReference>
<dbReference type="PROSITE" id="PS51283">
    <property type="entry name" value="DUSP"/>
    <property type="match status" value="1"/>
</dbReference>
<comment type="similarity">
    <text evidence="4">Belongs to the OB-RGRP/VPS55 family.</text>
</comment>
<keyword evidence="7" id="KW-0645">Protease</keyword>
<dbReference type="PROSITE" id="PS00972">
    <property type="entry name" value="USP_1"/>
    <property type="match status" value="1"/>
</dbReference>
<sequence length="2223" mass="243549">MAKDAGAQREEQAPAAAAVTVATAAAETGGENAAGHARKNIASEPEPPEEPEARTPAPAKQQKSLTSSTITSPRSEDQRQTKDGARKHELEQEVDPPPQKANYDNEKAQNQSEQSPKDDEAFAKEIGRRFPQRKRKHKSTYGVDDEFTLNVHESEVRRQHGGSLTKTTAEAGAPPSTGNKDESLAVMAKKLREDPLMRGKPACTAAMHGPGKKGRKRNCASNPNCLYGLGENSGIWTSKFSVSSLLGPDPRTRFREPKSLMPVGLINLGATCYVNALIQTLFMIPSFRHLIFSWTPATSPSTETEKHEAPMQELQLVFALMQNGNAKTQDLRKLVSLLELDSSYQQDAQEFHKLLLNLISGIAEKQTNPEVKGIGDMFLGSVDNVVKCLNCRKASKRPEDIQEIQVNIKGHSTLQSALEAYAAVERLEGHDQYECSNCNSKQDAERFVRIAKFPDVLIVLLNRFVWDGKQGTKKKVKDTIEIPESLDFAKNETLRTMLSESLHETISTNMYAASDLAYSLTAVLTHKGASANSGHYTADVLDVTQDPHVWYTMDDNKVSVIRNRPTSSRNAYMLVYRLKSSLRAKKKDLVRLSTELDAATKRANAHLDDELEAYTRRSGELEEGVSGRKNLYRKLFIDAASGPPHAGEVGQGVWVPTDWMSAWISGQDVPANGAPAAPLTNGTSGTGEPAMIDMTLPVSQQDPVDLSGDLDVQHRAENKEDDNDKANGNSVDDNDLEEEDEQQQQQQQEGKDDVNDAAAAHSLGDKKESPPDMDVVFSSPPDVTPYLCCHSDVAAGRARIGPSGAAHLKRVRPAVWDEMAAACRVEAKNRRALPYVVDEASQQDLACASCFGELRKRVELIQETGDARERIDHILRSSRISSARMSGDRSGFYYIAKAWAAEWLHYNKVKQNQAAEVHEMVAAATGTLGSSANGEDSQHRGRRGRGPAKGGRKKKGAARTVLEALSSTGGNEPSTDINASITCEHGELSLGNKDKQLLSAEDWDFVVSKALGGRCKASTRVYAGSHAACAICSESVRASKDQASDLASRKTAQLKDGPGAKALRALAKRTQTGRPALTKGVLTKGDYFVIPRGWLVRWRLFVNNRANDQNASPLADAMSGPEVTCEHGKRIVSPRLLHWLRRDGTYASRSPLTPEEMEVPRVSSNLVEIVSEAEWEALLTYYGSDNDSATALRLVLHEDFCTETFFVEDDESKQRFSFEPAICESCMDAKLKRAAHEATVYKDRRLGILLLPETAAVPSVGQTPVNSSKEDDEVAETPDGVTITAELAPSSSSSSSSSSSASGPQAKPAKSNKSITAPVRRSKRANDSAKKVFVSASSSMTLANLLVQVYYHESLQATLDQIDPDWLHTYHRGKRLEDLSLTLEQAGVHADDEICLKITKSSSDDPDFDGPTRWYELLQNATENDVFAVSEGSGADKRMQATLTAGGLGVASLTFLLLGCGLGGAWWPLFNVFFIVLLVLPMMFGSHESTGLVGGLGDFLESGMALTIFAFPTVLYRVDELKRGVKQGLEGQGSSMVVLLPSVESLVSVAGVYSVCAVLHVLLPARRVQGYACDRRGKPLTYRLNGLRVLLVTLVGWASVCSTGLIRPEFMAERAWDHALAANIVGLCASLAMYVMGLKHEEEYARCATRDRPEPPKPSQAELDAARRRRFATRFYLGLEYNPRLGNQFDIKMFLYLAGACMLALNVCSAAAQQRAQSSRHGLSNAMIAYVVMMGWFLCEYMFFEEIHLYTYDLFCEKVGFKLTWGSDETGCKRALCAEEIEREFMEIDMLTDSKLREIAKSDDLESVTSLALRVDTTDQAIAQIGYFLPNLRTLTLDRSVLASFRDFGTSLRHLRVLNLAASQVRDLDGISALDALQELHIPGNYVRCLTPLAMHEQLRVLDARANLIGDLNEVDQLGTCPELSHLFLQENPIANVELYRRVIVQLVPGIEHLDETPVEMHDREPISDTTMDEIAAFLESLPTRIHASWEDHEQGCETMDSQGARWANACHGANDELEMIRARPSTPRGRSGSTRGGFASPLEQGSFGANSLSDRSADKTRGETQNAADASSNESASALTHGSNVVFAGNLAASMRRRKKASQLETNQQRLKQVAASLASEDWGLVNPEDDLTPRFGSRADVEDLLLSDSKLSELLALSDDLERDLRELQLDVPPAFAGSGAAVSAVARVNQDMNKFDELYDHADVLSDCASPLGMEEEKVR</sequence>
<feature type="region of interest" description="Disordered" evidence="15">
    <location>
        <begin position="1"/>
        <end position="182"/>
    </location>
</feature>
<feature type="compositionally biased region" description="Basic and acidic residues" evidence="15">
    <location>
        <begin position="115"/>
        <end position="128"/>
    </location>
</feature>
<feature type="compositionally biased region" description="Polar residues" evidence="15">
    <location>
        <begin position="61"/>
        <end position="73"/>
    </location>
</feature>
<keyword evidence="20" id="KW-1185">Reference proteome</keyword>
<evidence type="ECO:0000259" key="17">
    <source>
        <dbReference type="PROSITE" id="PS50235"/>
    </source>
</evidence>
<dbReference type="EC" id="3.4.19.12" evidence="6"/>
<gene>
    <name evidence="19" type="ORF">FCC1311_073522</name>
</gene>
<feature type="transmembrane region" description="Helical" evidence="16">
    <location>
        <begin position="1465"/>
        <end position="1484"/>
    </location>
</feature>
<evidence type="ECO:0000256" key="7">
    <source>
        <dbReference type="ARBA" id="ARBA00022670"/>
    </source>
</evidence>
<feature type="compositionally biased region" description="Basic and acidic residues" evidence="15">
    <location>
        <begin position="716"/>
        <end position="725"/>
    </location>
</feature>
<keyword evidence="13 16" id="KW-0472">Membrane</keyword>
<dbReference type="GO" id="GO:0016020">
    <property type="term" value="C:membrane"/>
    <property type="evidence" value="ECO:0007669"/>
    <property type="project" value="UniProtKB-SubCell"/>
</dbReference>
<evidence type="ECO:0000313" key="19">
    <source>
        <dbReference type="EMBL" id="GBG31131.1"/>
    </source>
</evidence>
<dbReference type="Proteomes" id="UP000241890">
    <property type="component" value="Unassembled WGS sequence"/>
</dbReference>
<dbReference type="PANTHER" id="PTHR24006:SF722">
    <property type="entry name" value="UBIQUITIN CARBOXYL-TERMINAL HYDROLASE 48"/>
    <property type="match status" value="1"/>
</dbReference>
<dbReference type="SUPFAM" id="SSF52058">
    <property type="entry name" value="L domain-like"/>
    <property type="match status" value="1"/>
</dbReference>
<feature type="compositionally biased region" description="Low complexity" evidence="15">
    <location>
        <begin position="2024"/>
        <end position="2038"/>
    </location>
</feature>
<feature type="transmembrane region" description="Helical" evidence="16">
    <location>
        <begin position="1538"/>
        <end position="1563"/>
    </location>
</feature>
<evidence type="ECO:0000256" key="3">
    <source>
        <dbReference type="ARBA" id="ARBA00004141"/>
    </source>
</evidence>
<evidence type="ECO:0000256" key="5">
    <source>
        <dbReference type="ARBA" id="ARBA00009085"/>
    </source>
</evidence>
<accession>A0A2R5GS10</accession>
<evidence type="ECO:0000256" key="14">
    <source>
        <dbReference type="ARBA" id="ARBA00023242"/>
    </source>
</evidence>
<dbReference type="InterPro" id="IPR001394">
    <property type="entry name" value="Peptidase_C19_UCH"/>
</dbReference>
<comment type="similarity">
    <text evidence="5">Belongs to the peptidase C19 family.</text>
</comment>
<feature type="compositionally biased region" description="Basic residues" evidence="15">
    <location>
        <begin position="940"/>
        <end position="957"/>
    </location>
</feature>
<evidence type="ECO:0000256" key="11">
    <source>
        <dbReference type="ARBA" id="ARBA00022807"/>
    </source>
</evidence>